<evidence type="ECO:0000313" key="8">
    <source>
        <dbReference type="Proteomes" id="UP001610335"/>
    </source>
</evidence>
<dbReference type="InterPro" id="IPR036291">
    <property type="entry name" value="NAD(P)-bd_dom_sf"/>
</dbReference>
<dbReference type="SMART" id="SM00829">
    <property type="entry name" value="PKS_ER"/>
    <property type="match status" value="1"/>
</dbReference>
<comment type="caution">
    <text evidence="7">The sequence shown here is derived from an EMBL/GenBank/DDBJ whole genome shotgun (WGS) entry which is preliminary data.</text>
</comment>
<evidence type="ECO:0000256" key="1">
    <source>
        <dbReference type="ARBA" id="ARBA00001947"/>
    </source>
</evidence>
<evidence type="ECO:0000256" key="2">
    <source>
        <dbReference type="ARBA" id="ARBA00022723"/>
    </source>
</evidence>
<dbReference type="SUPFAM" id="SSF51735">
    <property type="entry name" value="NAD(P)-binding Rossmann-fold domains"/>
    <property type="match status" value="1"/>
</dbReference>
<evidence type="ECO:0000256" key="4">
    <source>
        <dbReference type="ARBA" id="ARBA00023002"/>
    </source>
</evidence>
<comment type="cofactor">
    <cofactor evidence="1 5">
        <name>Zn(2+)</name>
        <dbReference type="ChEBI" id="CHEBI:29105"/>
    </cofactor>
</comment>
<dbReference type="Gene3D" id="3.40.50.720">
    <property type="entry name" value="NAD(P)-binding Rossmann-like Domain"/>
    <property type="match status" value="1"/>
</dbReference>
<sequence>MTSEPKFHGWLGLNTDSATGKMVWAEYEPKPFEPTDIDMRITHCGVCGSDLHHLRSGWRPADYPLCVGHEIIGIVIRVGSAVPAIKIGDRVGVGAQSGACLNQVGDCEACAEEMEQYCPRHTITYDARYPDGSKANGGYADYWRGPGAFVFQIPDAIPSHAAASMLCGGITAFSPLLEHGAGPGKRVGVIGIGGIGHFGVLAAKALGCDEIIAISRSSAKKEDALKMGATGFIATDEDEDWARGNACSLDLILSTVSSANMPFEGYLNLLRLKGHFVQLGAPEEKTPPFSMFALLSRHRSMSGSLIGSRSQIKYMLDFFAEKEVMPWVVTVPMADANKAIVDFEKGRGRYRYVLVNEKHL</sequence>
<dbReference type="Gene3D" id="3.90.180.10">
    <property type="entry name" value="Medium-chain alcohol dehydrogenases, catalytic domain"/>
    <property type="match status" value="1"/>
</dbReference>
<dbReference type="InterPro" id="IPR011032">
    <property type="entry name" value="GroES-like_sf"/>
</dbReference>
<protein>
    <submittedName>
        <fullName evidence="7">Chaperonin 10-like protein</fullName>
    </submittedName>
</protein>
<dbReference type="SUPFAM" id="SSF50129">
    <property type="entry name" value="GroES-like"/>
    <property type="match status" value="1"/>
</dbReference>
<accession>A0ABR4J337</accession>
<dbReference type="InterPro" id="IPR013154">
    <property type="entry name" value="ADH-like_N"/>
</dbReference>
<reference evidence="7 8" key="1">
    <citation type="submission" date="2024-07" db="EMBL/GenBank/DDBJ databases">
        <title>Section-level genome sequencing and comparative genomics of Aspergillus sections Usti and Cavernicolus.</title>
        <authorList>
            <consortium name="Lawrence Berkeley National Laboratory"/>
            <person name="Nybo J.L."/>
            <person name="Vesth T.C."/>
            <person name="Theobald S."/>
            <person name="Frisvad J.C."/>
            <person name="Larsen T.O."/>
            <person name="Kjaerboelling I."/>
            <person name="Rothschild-Mancinelli K."/>
            <person name="Lyhne E.K."/>
            <person name="Kogle M.E."/>
            <person name="Barry K."/>
            <person name="Clum A."/>
            <person name="Na H."/>
            <person name="Ledsgaard L."/>
            <person name="Lin J."/>
            <person name="Lipzen A."/>
            <person name="Kuo A."/>
            <person name="Riley R."/>
            <person name="Mondo S."/>
            <person name="LaButti K."/>
            <person name="Haridas S."/>
            <person name="Pangalinan J."/>
            <person name="Salamov A.A."/>
            <person name="Simmons B.A."/>
            <person name="Magnuson J.K."/>
            <person name="Chen J."/>
            <person name="Drula E."/>
            <person name="Henrissat B."/>
            <person name="Wiebenga A."/>
            <person name="Lubbers R.J."/>
            <person name="Gomes A.C."/>
            <person name="Makela M.R."/>
            <person name="Stajich J."/>
            <person name="Grigoriev I.V."/>
            <person name="Mortensen U.H."/>
            <person name="De vries R.P."/>
            <person name="Baker S.E."/>
            <person name="Andersen M.R."/>
        </authorList>
    </citation>
    <scope>NUCLEOTIDE SEQUENCE [LARGE SCALE GENOMIC DNA]</scope>
    <source>
        <strain evidence="7 8">CBS 600.67</strain>
    </source>
</reference>
<dbReference type="InterPro" id="IPR013149">
    <property type="entry name" value="ADH-like_C"/>
</dbReference>
<proteinExistence type="inferred from homology"/>
<feature type="domain" description="Enoyl reductase (ER)" evidence="6">
    <location>
        <begin position="17"/>
        <end position="354"/>
    </location>
</feature>
<comment type="similarity">
    <text evidence="5">Belongs to the zinc-containing alcohol dehydrogenase family.</text>
</comment>
<evidence type="ECO:0000256" key="3">
    <source>
        <dbReference type="ARBA" id="ARBA00022833"/>
    </source>
</evidence>
<keyword evidence="8" id="KW-1185">Reference proteome</keyword>
<keyword evidence="3 5" id="KW-0862">Zinc</keyword>
<dbReference type="InterPro" id="IPR047109">
    <property type="entry name" value="CAD-like"/>
</dbReference>
<dbReference type="Proteomes" id="UP001610335">
    <property type="component" value="Unassembled WGS sequence"/>
</dbReference>
<evidence type="ECO:0000259" key="6">
    <source>
        <dbReference type="SMART" id="SM00829"/>
    </source>
</evidence>
<dbReference type="EMBL" id="JBFXLS010000002">
    <property type="protein sequence ID" value="KAL2834379.1"/>
    <property type="molecule type" value="Genomic_DNA"/>
</dbReference>
<gene>
    <name evidence="7" type="ORF">BDW59DRAFT_156311</name>
</gene>
<dbReference type="CDD" id="cd05283">
    <property type="entry name" value="CAD1"/>
    <property type="match status" value="1"/>
</dbReference>
<dbReference type="Pfam" id="PF08240">
    <property type="entry name" value="ADH_N"/>
    <property type="match status" value="1"/>
</dbReference>
<name>A0ABR4J337_9EURO</name>
<dbReference type="Pfam" id="PF00107">
    <property type="entry name" value="ADH_zinc_N"/>
    <property type="match status" value="1"/>
</dbReference>
<dbReference type="PROSITE" id="PS00059">
    <property type="entry name" value="ADH_ZINC"/>
    <property type="match status" value="1"/>
</dbReference>
<organism evidence="7 8">
    <name type="scientific">Aspergillus cavernicola</name>
    <dbReference type="NCBI Taxonomy" id="176166"/>
    <lineage>
        <taxon>Eukaryota</taxon>
        <taxon>Fungi</taxon>
        <taxon>Dikarya</taxon>
        <taxon>Ascomycota</taxon>
        <taxon>Pezizomycotina</taxon>
        <taxon>Eurotiomycetes</taxon>
        <taxon>Eurotiomycetidae</taxon>
        <taxon>Eurotiales</taxon>
        <taxon>Aspergillaceae</taxon>
        <taxon>Aspergillus</taxon>
        <taxon>Aspergillus subgen. Nidulantes</taxon>
    </lineage>
</organism>
<keyword evidence="4" id="KW-0560">Oxidoreductase</keyword>
<evidence type="ECO:0000313" key="7">
    <source>
        <dbReference type="EMBL" id="KAL2834379.1"/>
    </source>
</evidence>
<dbReference type="PANTHER" id="PTHR42683">
    <property type="entry name" value="ALDEHYDE REDUCTASE"/>
    <property type="match status" value="1"/>
</dbReference>
<keyword evidence="2 5" id="KW-0479">Metal-binding</keyword>
<dbReference type="InterPro" id="IPR002328">
    <property type="entry name" value="ADH_Zn_CS"/>
</dbReference>
<evidence type="ECO:0000256" key="5">
    <source>
        <dbReference type="RuleBase" id="RU361277"/>
    </source>
</evidence>
<dbReference type="InterPro" id="IPR020843">
    <property type="entry name" value="ER"/>
</dbReference>